<evidence type="ECO:0000256" key="1">
    <source>
        <dbReference type="SAM" id="MobiDB-lite"/>
    </source>
</evidence>
<accession>A0ABS8TBG3</accession>
<keyword evidence="3" id="KW-1185">Reference proteome</keyword>
<dbReference type="Proteomes" id="UP000823775">
    <property type="component" value="Unassembled WGS sequence"/>
</dbReference>
<dbReference type="EMBL" id="JACEIK010001371">
    <property type="protein sequence ID" value="MCD7468772.1"/>
    <property type="molecule type" value="Genomic_DNA"/>
</dbReference>
<evidence type="ECO:0000313" key="2">
    <source>
        <dbReference type="EMBL" id="MCD7468772.1"/>
    </source>
</evidence>
<proteinExistence type="predicted"/>
<name>A0ABS8TBG3_DATST</name>
<comment type="caution">
    <text evidence="2">The sequence shown here is derived from an EMBL/GenBank/DDBJ whole genome shotgun (WGS) entry which is preliminary data.</text>
</comment>
<feature type="compositionally biased region" description="Basic and acidic residues" evidence="1">
    <location>
        <begin position="7"/>
        <end position="23"/>
    </location>
</feature>
<feature type="compositionally biased region" description="Basic and acidic residues" evidence="1">
    <location>
        <begin position="60"/>
        <end position="71"/>
    </location>
</feature>
<organism evidence="2 3">
    <name type="scientific">Datura stramonium</name>
    <name type="common">Jimsonweed</name>
    <name type="synonym">Common thornapple</name>
    <dbReference type="NCBI Taxonomy" id="4076"/>
    <lineage>
        <taxon>Eukaryota</taxon>
        <taxon>Viridiplantae</taxon>
        <taxon>Streptophyta</taxon>
        <taxon>Embryophyta</taxon>
        <taxon>Tracheophyta</taxon>
        <taxon>Spermatophyta</taxon>
        <taxon>Magnoliopsida</taxon>
        <taxon>eudicotyledons</taxon>
        <taxon>Gunneridae</taxon>
        <taxon>Pentapetalae</taxon>
        <taxon>asterids</taxon>
        <taxon>lamiids</taxon>
        <taxon>Solanales</taxon>
        <taxon>Solanaceae</taxon>
        <taxon>Solanoideae</taxon>
        <taxon>Datureae</taxon>
        <taxon>Datura</taxon>
    </lineage>
</organism>
<feature type="region of interest" description="Disordered" evidence="1">
    <location>
        <begin position="1"/>
        <end position="71"/>
    </location>
</feature>
<evidence type="ECO:0000313" key="3">
    <source>
        <dbReference type="Proteomes" id="UP000823775"/>
    </source>
</evidence>
<feature type="compositionally biased region" description="Basic and acidic residues" evidence="1">
    <location>
        <begin position="42"/>
        <end position="53"/>
    </location>
</feature>
<gene>
    <name evidence="2" type="ORF">HAX54_007250</name>
</gene>
<reference evidence="2 3" key="1">
    <citation type="journal article" date="2021" name="BMC Genomics">
        <title>Datura genome reveals duplications of psychoactive alkaloid biosynthetic genes and high mutation rate following tissue culture.</title>
        <authorList>
            <person name="Rajewski A."/>
            <person name="Carter-House D."/>
            <person name="Stajich J."/>
            <person name="Litt A."/>
        </authorList>
    </citation>
    <scope>NUCLEOTIDE SEQUENCE [LARGE SCALE GENOMIC DNA]</scope>
    <source>
        <strain evidence="2">AR-01</strain>
    </source>
</reference>
<protein>
    <submittedName>
        <fullName evidence="2">Uncharacterized protein</fullName>
    </submittedName>
</protein>
<sequence>MTVSERSMNRSVDDLGIKPDPSKKPVKYSRPSSDNQKRKRGRDRDRESGDRDAKPRKRGREPENTAEKELEAIHEQYLGSNKPKKQVIKSSEKFRLSFGWQNTEKKLAAKNERELRQEIWKKEGVGATAVEAAALKKKEQNADLYDTFDMRVDRHWSDKELEEMTEIDWRIFREDHNISFKGSKIPRPMRNWAESKLTTMSCSRPSRGLATRSLLLFKWLPFRLSQQRDVIK</sequence>